<name>A0ABW0YT88_9BACI</name>
<dbReference type="SUPFAM" id="SSF109915">
    <property type="entry name" value="Hypothetical protein YhaI"/>
    <property type="match status" value="1"/>
</dbReference>
<sequence>MDEEWRERIERLEFHQKLLMELIDERHPFYRLIIKRKITEKEMSKLYSLCAVLERKLAEERKQGMVYHGELLDEFIGELNPKLNPEETIMALKKQGLYIDLVTVLQDRKRER</sequence>
<reference evidence="2" key="1">
    <citation type="journal article" date="2019" name="Int. J. Syst. Evol. Microbiol.">
        <title>The Global Catalogue of Microorganisms (GCM) 10K type strain sequencing project: providing services to taxonomists for standard genome sequencing and annotation.</title>
        <authorList>
            <consortium name="The Broad Institute Genomics Platform"/>
            <consortium name="The Broad Institute Genome Sequencing Center for Infectious Disease"/>
            <person name="Wu L."/>
            <person name="Ma J."/>
        </authorList>
    </citation>
    <scope>NUCLEOTIDE SEQUENCE [LARGE SCALE GENOMIC DNA]</scope>
    <source>
        <strain evidence="2">CECT 7184</strain>
    </source>
</reference>
<dbReference type="InterPro" id="IPR015058">
    <property type="entry name" value="DUF1878"/>
</dbReference>
<proteinExistence type="predicted"/>
<evidence type="ECO:0000313" key="2">
    <source>
        <dbReference type="Proteomes" id="UP001596142"/>
    </source>
</evidence>
<gene>
    <name evidence="1" type="ORF">ACFPU1_12295</name>
</gene>
<comment type="caution">
    <text evidence="1">The sequence shown here is derived from an EMBL/GenBank/DDBJ whole genome shotgun (WGS) entry which is preliminary data.</text>
</comment>
<dbReference type="EMBL" id="JBHSOZ010000005">
    <property type="protein sequence ID" value="MFC5713564.1"/>
    <property type="molecule type" value="Genomic_DNA"/>
</dbReference>
<dbReference type="Proteomes" id="UP001596142">
    <property type="component" value="Unassembled WGS sequence"/>
</dbReference>
<accession>A0ABW0YT88</accession>
<evidence type="ECO:0000313" key="1">
    <source>
        <dbReference type="EMBL" id="MFC5713564.1"/>
    </source>
</evidence>
<keyword evidence="2" id="KW-1185">Reference proteome</keyword>
<protein>
    <submittedName>
        <fullName evidence="1">DUF1878 family protein</fullName>
    </submittedName>
</protein>
<dbReference type="Gene3D" id="1.10.3750.10">
    <property type="entry name" value="YhaI-like"/>
    <property type="match status" value="1"/>
</dbReference>
<dbReference type="InterPro" id="IPR035945">
    <property type="entry name" value="YhaI-like_sf"/>
</dbReference>
<dbReference type="Pfam" id="PF08963">
    <property type="entry name" value="DUF1878"/>
    <property type="match status" value="1"/>
</dbReference>
<dbReference type="RefSeq" id="WP_385941504.1">
    <property type="nucleotide sequence ID" value="NZ_JBHSOZ010000005.1"/>
</dbReference>
<organism evidence="1 2">
    <name type="scientific">Thalassorhabdus alkalitolerans</name>
    <dbReference type="NCBI Taxonomy" id="2282697"/>
    <lineage>
        <taxon>Bacteria</taxon>
        <taxon>Bacillati</taxon>
        <taxon>Bacillota</taxon>
        <taxon>Bacilli</taxon>
        <taxon>Bacillales</taxon>
        <taxon>Bacillaceae</taxon>
        <taxon>Thalassorhabdus</taxon>
    </lineage>
</organism>